<evidence type="ECO:0000313" key="2">
    <source>
        <dbReference type="Proteomes" id="UP000473574"/>
    </source>
</evidence>
<accession>A0A6M0SHQ8</accession>
<sequence length="83" mass="9154">MKDFIVQHPLTERSVYGIGEDGNKTQIGTITCVTPEDWVMYWSDARWKFVPCVEGIPASDSGTMQDCEQFVYGLFGGVGSEAA</sequence>
<protein>
    <submittedName>
        <fullName evidence="1">Uncharacterized protein</fullName>
    </submittedName>
</protein>
<organism evidence="1 2">
    <name type="scientific">Adonisia turfae CCMR0082</name>
    <dbReference type="NCBI Taxonomy" id="2304604"/>
    <lineage>
        <taxon>Bacteria</taxon>
        <taxon>Bacillati</taxon>
        <taxon>Cyanobacteriota</taxon>
        <taxon>Adonisia</taxon>
        <taxon>Adonisia turfae</taxon>
    </lineage>
</organism>
<dbReference type="EMBL" id="QZCE01000002">
    <property type="protein sequence ID" value="NEZ67876.1"/>
    <property type="molecule type" value="Genomic_DNA"/>
</dbReference>
<evidence type="ECO:0000313" key="1">
    <source>
        <dbReference type="EMBL" id="NEZ67876.1"/>
    </source>
</evidence>
<reference evidence="1 2" key="1">
    <citation type="journal article" date="2020" name="Microb. Ecol.">
        <title>Ecogenomics of the Marine Benthic Filamentous Cyanobacterium Adonisia.</title>
        <authorList>
            <person name="Walter J.M."/>
            <person name="Coutinho F.H."/>
            <person name="Leomil L."/>
            <person name="Hargreaves P.I."/>
            <person name="Campeao M.E."/>
            <person name="Vieira V.V."/>
            <person name="Silva B.S."/>
            <person name="Fistarol G.O."/>
            <person name="Salomon P.S."/>
            <person name="Sawabe T."/>
            <person name="Mino S."/>
            <person name="Hosokawa M."/>
            <person name="Miyashita H."/>
            <person name="Maruyama F."/>
            <person name="van Verk M.C."/>
            <person name="Dutilh B.E."/>
            <person name="Thompson C.C."/>
            <person name="Thompson F.L."/>
        </authorList>
    </citation>
    <scope>NUCLEOTIDE SEQUENCE [LARGE SCALE GENOMIC DNA]</scope>
    <source>
        <strain evidence="1 2">CCMR0082</strain>
    </source>
</reference>
<proteinExistence type="predicted"/>
<dbReference type="RefSeq" id="WP_163671153.1">
    <property type="nucleotide sequence ID" value="NZ_QZCE01000002.1"/>
</dbReference>
<name>A0A6M0SHQ8_9CYAN</name>
<comment type="caution">
    <text evidence="1">The sequence shown here is derived from an EMBL/GenBank/DDBJ whole genome shotgun (WGS) entry which is preliminary data.</text>
</comment>
<dbReference type="AlphaFoldDB" id="A0A6M0SHQ8"/>
<dbReference type="Proteomes" id="UP000473574">
    <property type="component" value="Unassembled WGS sequence"/>
</dbReference>
<gene>
    <name evidence="1" type="ORF">D0962_34860</name>
</gene>